<dbReference type="EC" id="1.1.1.35" evidence="5"/>
<dbReference type="Proteomes" id="UP000887575">
    <property type="component" value="Unassembled WGS sequence"/>
</dbReference>
<reference evidence="18" key="1">
    <citation type="submission" date="2024-02" db="UniProtKB">
        <authorList>
            <consortium name="WormBaseParasite"/>
        </authorList>
    </citation>
    <scope>IDENTIFICATION</scope>
</reference>
<feature type="binding site" evidence="13">
    <location>
        <position position="138"/>
    </location>
    <ligand>
        <name>NAD(+)</name>
        <dbReference type="ChEBI" id="CHEBI:57540"/>
    </ligand>
</feature>
<evidence type="ECO:0000256" key="9">
    <source>
        <dbReference type="ARBA" id="ARBA00023098"/>
    </source>
</evidence>
<feature type="binding site" evidence="14">
    <location>
        <position position="165"/>
    </location>
    <ligand>
        <name>CoA</name>
        <dbReference type="ChEBI" id="CHEBI:57287"/>
    </ligand>
</feature>
<feature type="binding site" evidence="13">
    <location>
        <position position="73"/>
    </location>
    <ligand>
        <name>NAD(+)</name>
        <dbReference type="ChEBI" id="CHEBI:57540"/>
    </ligand>
</feature>
<evidence type="ECO:0000256" key="1">
    <source>
        <dbReference type="ARBA" id="ARBA00004305"/>
    </source>
</evidence>
<dbReference type="InterPro" id="IPR006108">
    <property type="entry name" value="3HC_DH_C"/>
</dbReference>
<keyword evidence="10" id="KW-0496">Mitochondrion</keyword>
<feature type="site" description="Important for catalytic activity" evidence="12">
    <location>
        <position position="186"/>
    </location>
</feature>
<evidence type="ECO:0000256" key="11">
    <source>
        <dbReference type="ARBA" id="ARBA00049556"/>
    </source>
</evidence>
<evidence type="ECO:0000256" key="12">
    <source>
        <dbReference type="PIRSR" id="PIRSR000105-1"/>
    </source>
</evidence>
<feature type="domain" description="3-hydroxyacyl-CoA dehydrogenase C-terminal" evidence="15">
    <location>
        <begin position="232"/>
        <end position="329"/>
    </location>
</feature>
<comment type="catalytic activity">
    <reaction evidence="11">
        <text>a (3S)-3-hydroxyacyl-CoA + NAD(+) = a 3-oxoacyl-CoA + NADH + H(+)</text>
        <dbReference type="Rhea" id="RHEA:22432"/>
        <dbReference type="ChEBI" id="CHEBI:15378"/>
        <dbReference type="ChEBI" id="CHEBI:57318"/>
        <dbReference type="ChEBI" id="CHEBI:57540"/>
        <dbReference type="ChEBI" id="CHEBI:57945"/>
        <dbReference type="ChEBI" id="CHEBI:90726"/>
        <dbReference type="EC" id="1.1.1.35"/>
    </reaction>
</comment>
<dbReference type="Gene3D" id="1.10.1040.10">
    <property type="entry name" value="N-(1-d-carboxylethyl)-l-norvaline Dehydrogenase, domain 2"/>
    <property type="match status" value="1"/>
</dbReference>
<evidence type="ECO:0000256" key="3">
    <source>
        <dbReference type="ARBA" id="ARBA00009463"/>
    </source>
</evidence>
<evidence type="ECO:0000256" key="8">
    <source>
        <dbReference type="ARBA" id="ARBA00023027"/>
    </source>
</evidence>
<dbReference type="Pfam" id="PF00725">
    <property type="entry name" value="3HCDH"/>
    <property type="match status" value="1"/>
</dbReference>
<evidence type="ECO:0000256" key="2">
    <source>
        <dbReference type="ARBA" id="ARBA00005005"/>
    </source>
</evidence>
<evidence type="ECO:0000256" key="6">
    <source>
        <dbReference type="ARBA" id="ARBA00022832"/>
    </source>
</evidence>
<dbReference type="InterPro" id="IPR022694">
    <property type="entry name" value="3-OHacyl-CoA_DH"/>
</dbReference>
<evidence type="ECO:0000313" key="17">
    <source>
        <dbReference type="Proteomes" id="UP000887575"/>
    </source>
</evidence>
<feature type="binding site" evidence="13">
    <location>
        <position position="321"/>
    </location>
    <ligand>
        <name>NAD(+)</name>
        <dbReference type="ChEBI" id="CHEBI:57540"/>
    </ligand>
</feature>
<accession>A0AAF3ER26</accession>
<sequence>MHVSLTLICRSLSTSDLFSLMLSRSALQSNRLLSTSKVLQKQVQNVTIIGAGLMGSGIAQVSAQSKLNVVLVDQNDAALQKATKGIHSSLARVAKKKFAEDAAAQNKFVEGTTKYIKTTTNINEGVKDADLVIEAIVENIDVKRKLFAELEKNVKSDAILTTNTSSLKLSDIGLNLKNKQNFGGLHFFNPVPMMKLLEVVRHAETSDDTFKTLNDYGKAIGKTTVACKDTPGFIVNRLLVPYMFEALRMVERGDATMEDVDIAMKLGAGYPMGPFELTDYVGLDTSKFIMDGWHKAYPNEPLFKPSDLLSKKVAEGKLGRKSGEGFYKYTK</sequence>
<dbReference type="PANTHER" id="PTHR43561:SF3">
    <property type="entry name" value="HYDROXYACYL-COENZYME A DEHYDROGENASE, MITOCHONDRIAL"/>
    <property type="match status" value="1"/>
</dbReference>
<dbReference type="SUPFAM" id="SSF51735">
    <property type="entry name" value="NAD(P)-binding Rossmann-fold domains"/>
    <property type="match status" value="1"/>
</dbReference>
<evidence type="ECO:0000259" key="15">
    <source>
        <dbReference type="Pfam" id="PF00725"/>
    </source>
</evidence>
<keyword evidence="9" id="KW-0443">Lipid metabolism</keyword>
<dbReference type="PIRSF" id="PIRSF000105">
    <property type="entry name" value="HCDH"/>
    <property type="match status" value="1"/>
</dbReference>
<evidence type="ECO:0000256" key="7">
    <source>
        <dbReference type="ARBA" id="ARBA00023002"/>
    </source>
</evidence>
<feature type="binding site" evidence="14">
    <location>
        <position position="89"/>
    </location>
    <ligand>
        <name>CoA</name>
        <dbReference type="ChEBI" id="CHEBI:57287"/>
    </ligand>
</feature>
<dbReference type="PANTHER" id="PTHR43561">
    <property type="match status" value="1"/>
</dbReference>
<dbReference type="InterPro" id="IPR008927">
    <property type="entry name" value="6-PGluconate_DH-like_C_sf"/>
</dbReference>
<dbReference type="InterPro" id="IPR006176">
    <property type="entry name" value="3-OHacyl-CoA_DH_NAD-bd"/>
</dbReference>
<dbReference type="InterPro" id="IPR052242">
    <property type="entry name" value="Mito_3-hydroxyacyl-CoA_DH"/>
</dbReference>
<feature type="binding site" evidence="13">
    <location>
        <position position="143"/>
    </location>
    <ligand>
        <name>NAD(+)</name>
        <dbReference type="ChEBI" id="CHEBI:57540"/>
    </ligand>
</feature>
<dbReference type="PROSITE" id="PS00067">
    <property type="entry name" value="3HCDH"/>
    <property type="match status" value="1"/>
</dbReference>
<feature type="binding site" evidence="14">
    <location>
        <position position="96"/>
    </location>
    <ligand>
        <name>CoA</name>
        <dbReference type="ChEBI" id="CHEBI:57287"/>
    </ligand>
</feature>
<dbReference type="InterPro" id="IPR013328">
    <property type="entry name" value="6PGD_dom2"/>
</dbReference>
<evidence type="ECO:0000256" key="10">
    <source>
        <dbReference type="ARBA" id="ARBA00023128"/>
    </source>
</evidence>
<evidence type="ECO:0000313" key="18">
    <source>
        <dbReference type="WBParaSite" id="MBELARI_LOCUS16554"/>
    </source>
</evidence>
<feature type="binding site" evidence="13">
    <location>
        <begin position="50"/>
        <end position="55"/>
    </location>
    <ligand>
        <name>NAD(+)</name>
        <dbReference type="ChEBI" id="CHEBI:57540"/>
    </ligand>
</feature>
<dbReference type="WBParaSite" id="MBELARI_LOCUS16554">
    <property type="protein sequence ID" value="MBELARI_LOCUS16554"/>
    <property type="gene ID" value="MBELARI_LOCUS16554"/>
</dbReference>
<dbReference type="GO" id="GO:0005759">
    <property type="term" value="C:mitochondrial matrix"/>
    <property type="evidence" value="ECO:0007669"/>
    <property type="project" value="UniProtKB-SubCell"/>
</dbReference>
<comment type="pathway">
    <text evidence="2">Lipid metabolism; fatty acid beta-oxidation.</text>
</comment>
<dbReference type="Gene3D" id="3.40.50.720">
    <property type="entry name" value="NAD(P)-binding Rossmann-like Domain"/>
    <property type="match status" value="1"/>
</dbReference>
<dbReference type="AlphaFoldDB" id="A0AAF3ER26"/>
<evidence type="ECO:0000259" key="16">
    <source>
        <dbReference type="Pfam" id="PF02737"/>
    </source>
</evidence>
<evidence type="ECO:0000256" key="14">
    <source>
        <dbReference type="PIRSR" id="PIRSR000105-3"/>
    </source>
</evidence>
<evidence type="ECO:0000256" key="5">
    <source>
        <dbReference type="ARBA" id="ARBA00013000"/>
    </source>
</evidence>
<dbReference type="FunFam" id="3.40.50.720:FF:000009">
    <property type="entry name" value="Fatty oxidation complex, alpha subunit"/>
    <property type="match status" value="1"/>
</dbReference>
<keyword evidence="8 13" id="KW-0520">NAD</keyword>
<name>A0AAF3ER26_9BILA</name>
<protein>
    <recommendedName>
        <fullName evidence="5">3-hydroxyacyl-CoA dehydrogenase</fullName>
        <ecNumber evidence="5">1.1.1.35</ecNumber>
    </recommendedName>
</protein>
<keyword evidence="17" id="KW-1185">Reference proteome</keyword>
<dbReference type="FunFam" id="1.10.1040.10:FF:000019">
    <property type="entry name" value="3-hydroxybutyryl-CoA dehydrogenase FadB2"/>
    <property type="match status" value="1"/>
</dbReference>
<dbReference type="InterPro" id="IPR036291">
    <property type="entry name" value="NAD(P)-bd_dom_sf"/>
</dbReference>
<evidence type="ECO:0000256" key="4">
    <source>
        <dbReference type="ARBA" id="ARBA00011738"/>
    </source>
</evidence>
<dbReference type="GO" id="GO:0006635">
    <property type="term" value="P:fatty acid beta-oxidation"/>
    <property type="evidence" value="ECO:0007669"/>
    <property type="project" value="TreeGrafter"/>
</dbReference>
<organism evidence="17 18">
    <name type="scientific">Mesorhabditis belari</name>
    <dbReference type="NCBI Taxonomy" id="2138241"/>
    <lineage>
        <taxon>Eukaryota</taxon>
        <taxon>Metazoa</taxon>
        <taxon>Ecdysozoa</taxon>
        <taxon>Nematoda</taxon>
        <taxon>Chromadorea</taxon>
        <taxon>Rhabditida</taxon>
        <taxon>Rhabditina</taxon>
        <taxon>Rhabditomorpha</taxon>
        <taxon>Rhabditoidea</taxon>
        <taxon>Rhabditidae</taxon>
        <taxon>Mesorhabditinae</taxon>
        <taxon>Mesorhabditis</taxon>
    </lineage>
</organism>
<comment type="subcellular location">
    <subcellularLocation>
        <location evidence="1">Mitochondrion matrix</location>
    </subcellularLocation>
</comment>
<comment type="subunit">
    <text evidence="4">Homodimer.</text>
</comment>
<comment type="similarity">
    <text evidence="3">Belongs to the 3-hydroxyacyl-CoA dehydrogenase family.</text>
</comment>
<keyword evidence="7" id="KW-0560">Oxidoreductase</keyword>
<feature type="binding site" evidence="13">
    <location>
        <position position="165"/>
    </location>
    <ligand>
        <name>NAD(+)</name>
        <dbReference type="ChEBI" id="CHEBI:57540"/>
    </ligand>
</feature>
<dbReference type="GO" id="GO:0003857">
    <property type="term" value="F:(3S)-3-hydroxyacyl-CoA dehydrogenase (NAD+) activity"/>
    <property type="evidence" value="ECO:0007669"/>
    <property type="project" value="UniProtKB-EC"/>
</dbReference>
<feature type="domain" description="3-hydroxyacyl-CoA dehydrogenase NAD binding" evidence="16">
    <location>
        <begin position="45"/>
        <end position="230"/>
    </location>
</feature>
<proteinExistence type="inferred from homology"/>
<dbReference type="SUPFAM" id="SSF48179">
    <property type="entry name" value="6-phosphogluconate dehydrogenase C-terminal domain-like"/>
    <property type="match status" value="1"/>
</dbReference>
<feature type="binding site" evidence="13">
    <location>
        <position position="189"/>
    </location>
    <ligand>
        <name>NAD(+)</name>
        <dbReference type="ChEBI" id="CHEBI:57540"/>
    </ligand>
</feature>
<keyword evidence="6" id="KW-0276">Fatty acid metabolism</keyword>
<dbReference type="InterPro" id="IPR006180">
    <property type="entry name" value="3-OHacyl-CoA_DH_CS"/>
</dbReference>
<evidence type="ECO:0000256" key="13">
    <source>
        <dbReference type="PIRSR" id="PIRSR000105-2"/>
    </source>
</evidence>
<dbReference type="Pfam" id="PF02737">
    <property type="entry name" value="3HCDH_N"/>
    <property type="match status" value="1"/>
</dbReference>
<dbReference type="GO" id="GO:0070403">
    <property type="term" value="F:NAD+ binding"/>
    <property type="evidence" value="ECO:0007669"/>
    <property type="project" value="InterPro"/>
</dbReference>